<dbReference type="KEGG" id="ksc:CD178_00594"/>
<dbReference type="OrthoDB" id="7234554at2"/>
<dbReference type="Pfam" id="PF05170">
    <property type="entry name" value="AsmA"/>
    <property type="match status" value="1"/>
</dbReference>
<dbReference type="InterPro" id="IPR007844">
    <property type="entry name" value="AsmA"/>
</dbReference>
<protein>
    <submittedName>
        <fullName evidence="3">Putative assembly protein</fullName>
    </submittedName>
</protein>
<dbReference type="EMBL" id="CP023036">
    <property type="protein sequence ID" value="AXY21408.1"/>
    <property type="molecule type" value="Genomic_DNA"/>
</dbReference>
<accession>A0A347W965</accession>
<keyword evidence="4" id="KW-1185">Reference proteome</keyword>
<dbReference type="AlphaFoldDB" id="A0A347W965"/>
<dbReference type="Proteomes" id="UP000264120">
    <property type="component" value="Chromosome"/>
</dbReference>
<evidence type="ECO:0000256" key="1">
    <source>
        <dbReference type="SAM" id="MobiDB-lite"/>
    </source>
</evidence>
<dbReference type="InterPro" id="IPR052894">
    <property type="entry name" value="AsmA-related"/>
</dbReference>
<evidence type="ECO:0000259" key="2">
    <source>
        <dbReference type="Pfam" id="PF05170"/>
    </source>
</evidence>
<gene>
    <name evidence="3" type="ORF">CD178_00594</name>
</gene>
<dbReference type="RefSeq" id="WP_118962480.1">
    <property type="nucleotide sequence ID" value="NZ_CP023036.1"/>
</dbReference>
<evidence type="ECO:0000313" key="3">
    <source>
        <dbReference type="EMBL" id="AXY21408.1"/>
    </source>
</evidence>
<feature type="region of interest" description="Disordered" evidence="1">
    <location>
        <begin position="775"/>
        <end position="796"/>
    </location>
</feature>
<feature type="domain" description="AsmA" evidence="2">
    <location>
        <begin position="6"/>
        <end position="193"/>
    </location>
</feature>
<proteinExistence type="predicted"/>
<dbReference type="GO" id="GO:0090313">
    <property type="term" value="P:regulation of protein targeting to membrane"/>
    <property type="evidence" value="ECO:0007669"/>
    <property type="project" value="TreeGrafter"/>
</dbReference>
<evidence type="ECO:0000313" key="4">
    <source>
        <dbReference type="Proteomes" id="UP000264120"/>
    </source>
</evidence>
<sequence>MAQNAKARRILLGSAAAVVVVAGGAGFMVHSMLDPEALRTKAIAAIEKQTGRQVRMGVPDLHLLPSLSLSVRDVGLSDMAGGAYADMVTADRLEATVGLMALLHHEIRLDDVKLDHPVVHLERTAQGQANWRLSPAGPQATATAQPATTQAASDWKVQIGSIRVANADLDWDDQMTGSKGKVVLDHANLSGVSGEKPQIDIAGHNDGGGFTLTGYTGSINLTSTARSGWPVALNAAFTSGGQSVGQVALSGSVADPDHMKGYNLALDGSIASLKAIEAVVPGLNLPDVRRLSLRAKVVDGSAADKEGSTPLLDSLHLDTGAVDAGPYVTGLTLQGLSIDAPGPKDTVTIRTQGQWEGQGLKLSGTLGSLQQVEAAVLSHLSDPLPLSLDVSGDPGSMRIAGTLGGSRAVVNVTASAGHLALPHGAGIDHLEASTHLVSEDNGAHFQLSDIAVKSTQVSLQGALDLSVHGGHDGVPLLAGTLDASWLNADALMAQGAKADATGVTAPAQETAAGDTLPFAELRKQDVDLRLSVGQMEFEGDDYHNALTHVVLRNGRLTIDPIQAQGTGRSISGQLTVDASGSVPTISGTIGTLVLPATWVESRAGLSNMVQGALQVVGTGRAQGNTRTELRNSMTGHMGVSMVNGTVSGSALGAMLGDTARGALGSGPIALRCFGVHMDMADGRANIDTIGVQTNALTVTGHGTVGMVTQDLDLHLVPQVLIGGTGASLPLRVGGTLSAPRPKMDAGSDGRYAIGLLLGGSGKNTAIADPCPATLKAAREGQPGPQPTTAAPRAADASTSGGAAAILGNSKGAPNLKKAAGLLKGLGILK</sequence>
<dbReference type="PANTHER" id="PTHR30441:SF4">
    <property type="entry name" value="PROTEIN ASMA"/>
    <property type="match status" value="1"/>
</dbReference>
<organism evidence="3 4">
    <name type="scientific">Komagataeibacter saccharivorans</name>
    <dbReference type="NCBI Taxonomy" id="265959"/>
    <lineage>
        <taxon>Bacteria</taxon>
        <taxon>Pseudomonadati</taxon>
        <taxon>Pseudomonadota</taxon>
        <taxon>Alphaproteobacteria</taxon>
        <taxon>Acetobacterales</taxon>
        <taxon>Acetobacteraceae</taxon>
        <taxon>Komagataeibacter</taxon>
    </lineage>
</organism>
<name>A0A347W965_9PROT</name>
<reference evidence="3 4" key="1">
    <citation type="submission" date="2017-08" db="EMBL/GenBank/DDBJ databases">
        <title>Complete genome sequence of Gluconacetobacter saccharivorans CV1 isolated from Fermented Vinegar.</title>
        <authorList>
            <person name="Kim S.-Y."/>
        </authorList>
    </citation>
    <scope>NUCLEOTIDE SEQUENCE [LARGE SCALE GENOMIC DNA]</scope>
    <source>
        <strain evidence="3 4">CV1</strain>
    </source>
</reference>
<dbReference type="PANTHER" id="PTHR30441">
    <property type="entry name" value="DUF748 DOMAIN-CONTAINING PROTEIN"/>
    <property type="match status" value="1"/>
</dbReference>
<dbReference type="GO" id="GO:0005886">
    <property type="term" value="C:plasma membrane"/>
    <property type="evidence" value="ECO:0007669"/>
    <property type="project" value="TreeGrafter"/>
</dbReference>